<gene>
    <name evidence="1" type="ORF">DW099_04180</name>
</gene>
<accession>A0A415E7X2</accession>
<evidence type="ECO:0000313" key="1">
    <source>
        <dbReference type="EMBL" id="RHJ89770.1"/>
    </source>
</evidence>
<proteinExistence type="predicted"/>
<keyword evidence="2" id="KW-1185">Reference proteome</keyword>
<dbReference type="RefSeq" id="WP_118333808.1">
    <property type="nucleotide sequence ID" value="NZ_CAOJJJ010000017.1"/>
</dbReference>
<evidence type="ECO:0000313" key="2">
    <source>
        <dbReference type="Proteomes" id="UP000284841"/>
    </source>
</evidence>
<name>A0A415E7X2_9FIRM</name>
<dbReference type="AlphaFoldDB" id="A0A415E7X2"/>
<protein>
    <submittedName>
        <fullName evidence="1">Uncharacterized protein</fullName>
    </submittedName>
</protein>
<sequence>MSEDKKTEKKIAKRREDILFWLKAAEKYANQYKQAVDEKKKAKSEKSLQSAKESIQFAVNAAIDLGGTIDDIPETLSKEQLEIWNEMFGNADSDDIAIEKEIQRIKKMLNEDLKEAMEKYSYDPEEPIEEKRKNKLFYREHAIGLTLKHSSRKTMASGTPNKAYNDYWNYDRDYESTKDKYFTKEEQDLIINCLRSHEEEAAYLSEKRAWMGRLGESLCKTAEKIGEWGDITSARVLAQGLSKEIFQQTVTEIEGKLPKDELKKRADEMTRRYIQFISDPHELEEAMIQEKESEIEAEKLLTELRSSTEGAKMLLSGRESRQVEQWIEIAESEVEGQNILAYELLCEKLGKERAKFILLCKADPDLEKRREALTSYSFEELGL</sequence>
<dbReference type="EMBL" id="QRMS01000001">
    <property type="protein sequence ID" value="RHJ89770.1"/>
    <property type="molecule type" value="Genomic_DNA"/>
</dbReference>
<comment type="caution">
    <text evidence="1">The sequence shown here is derived from an EMBL/GenBank/DDBJ whole genome shotgun (WGS) entry which is preliminary data.</text>
</comment>
<dbReference type="Proteomes" id="UP000284841">
    <property type="component" value="Unassembled WGS sequence"/>
</dbReference>
<dbReference type="STRING" id="1776384.GCA_900086585_03127"/>
<organism evidence="1 2">
    <name type="scientific">Emergencia timonensis</name>
    <dbReference type="NCBI Taxonomy" id="1776384"/>
    <lineage>
        <taxon>Bacteria</taxon>
        <taxon>Bacillati</taxon>
        <taxon>Bacillota</taxon>
        <taxon>Clostridia</taxon>
        <taxon>Peptostreptococcales</taxon>
        <taxon>Anaerovoracaceae</taxon>
        <taxon>Emergencia</taxon>
    </lineage>
</organism>
<reference evidence="1 2" key="1">
    <citation type="submission" date="2018-08" db="EMBL/GenBank/DDBJ databases">
        <title>A genome reference for cultivated species of the human gut microbiota.</title>
        <authorList>
            <person name="Zou Y."/>
            <person name="Xue W."/>
            <person name="Luo G."/>
        </authorList>
    </citation>
    <scope>NUCLEOTIDE SEQUENCE [LARGE SCALE GENOMIC DNA]</scope>
    <source>
        <strain evidence="1 2">AM07-24</strain>
    </source>
</reference>